<reference evidence="1 2" key="1">
    <citation type="submission" date="2020-02" db="EMBL/GenBank/DDBJ databases">
        <authorList>
            <person name="Ma Q."/>
            <person name="Huang Y."/>
            <person name="Song X."/>
            <person name="Pei D."/>
        </authorList>
    </citation>
    <scope>NUCLEOTIDE SEQUENCE [LARGE SCALE GENOMIC DNA]</scope>
    <source>
        <strain evidence="1">Sxm20200214</strain>
        <tissue evidence="1">Leaf</tissue>
    </source>
</reference>
<dbReference type="AlphaFoldDB" id="A0A8X7V0U0"/>
<dbReference type="Proteomes" id="UP000886595">
    <property type="component" value="Unassembled WGS sequence"/>
</dbReference>
<dbReference type="EMBL" id="JAAMPC010000008">
    <property type="protein sequence ID" value="KAG2299205.1"/>
    <property type="molecule type" value="Genomic_DNA"/>
</dbReference>
<protein>
    <submittedName>
        <fullName evidence="1">Uncharacterized protein</fullName>
    </submittedName>
</protein>
<comment type="caution">
    <text evidence="1">The sequence shown here is derived from an EMBL/GenBank/DDBJ whole genome shotgun (WGS) entry which is preliminary data.</text>
</comment>
<sequence length="85" mass="9082">MDMAARFSIELPSTLWTFGDFSISVKFFSVDGATTSLSSVAVVLTTGSCFRCVSGGTRRLELLSVTFRSAKIGGFLTFGHVSLTC</sequence>
<name>A0A8X7V0U0_BRACI</name>
<organism evidence="1 2">
    <name type="scientific">Brassica carinata</name>
    <name type="common">Ethiopian mustard</name>
    <name type="synonym">Abyssinian cabbage</name>
    <dbReference type="NCBI Taxonomy" id="52824"/>
    <lineage>
        <taxon>Eukaryota</taxon>
        <taxon>Viridiplantae</taxon>
        <taxon>Streptophyta</taxon>
        <taxon>Embryophyta</taxon>
        <taxon>Tracheophyta</taxon>
        <taxon>Spermatophyta</taxon>
        <taxon>Magnoliopsida</taxon>
        <taxon>eudicotyledons</taxon>
        <taxon>Gunneridae</taxon>
        <taxon>Pentapetalae</taxon>
        <taxon>rosids</taxon>
        <taxon>malvids</taxon>
        <taxon>Brassicales</taxon>
        <taxon>Brassicaceae</taxon>
        <taxon>Brassiceae</taxon>
        <taxon>Brassica</taxon>
    </lineage>
</organism>
<proteinExistence type="predicted"/>
<keyword evidence="2" id="KW-1185">Reference proteome</keyword>
<evidence type="ECO:0000313" key="2">
    <source>
        <dbReference type="Proteomes" id="UP000886595"/>
    </source>
</evidence>
<accession>A0A8X7V0U0</accession>
<gene>
    <name evidence="1" type="ORF">Bca52824_035677</name>
</gene>
<evidence type="ECO:0000313" key="1">
    <source>
        <dbReference type="EMBL" id="KAG2299205.1"/>
    </source>
</evidence>